<dbReference type="Gene3D" id="3.40.1050.10">
    <property type="entry name" value="Carbonic anhydrase"/>
    <property type="match status" value="1"/>
</dbReference>
<evidence type="ECO:0000256" key="3">
    <source>
        <dbReference type="ARBA" id="ARBA00022723"/>
    </source>
</evidence>
<keyword evidence="8" id="KW-0732">Signal</keyword>
<dbReference type="RefSeq" id="WP_147646276.1">
    <property type="nucleotide sequence ID" value="NZ_CP042806.1"/>
</dbReference>
<proteinExistence type="inferred from homology"/>
<protein>
    <recommendedName>
        <fullName evidence="2">carbonic anhydrase</fullName>
        <ecNumber evidence="2">4.2.1.1</ecNumber>
    </recommendedName>
</protein>
<evidence type="ECO:0000256" key="1">
    <source>
        <dbReference type="ARBA" id="ARBA00006217"/>
    </source>
</evidence>
<dbReference type="EC" id="4.2.1.1" evidence="2"/>
<organism evidence="9 10">
    <name type="scientific">Terriglobus albidus</name>
    <dbReference type="NCBI Taxonomy" id="1592106"/>
    <lineage>
        <taxon>Bacteria</taxon>
        <taxon>Pseudomonadati</taxon>
        <taxon>Acidobacteriota</taxon>
        <taxon>Terriglobia</taxon>
        <taxon>Terriglobales</taxon>
        <taxon>Acidobacteriaceae</taxon>
        <taxon>Terriglobus</taxon>
    </lineage>
</organism>
<feature type="binding site" evidence="7">
    <location>
        <position position="83"/>
    </location>
    <ligand>
        <name>Zn(2+)</name>
        <dbReference type="ChEBI" id="CHEBI:29105"/>
    </ligand>
</feature>
<keyword evidence="10" id="KW-1185">Reference proteome</keyword>
<dbReference type="GO" id="GO:0004089">
    <property type="term" value="F:carbonate dehydratase activity"/>
    <property type="evidence" value="ECO:0007669"/>
    <property type="project" value="UniProtKB-EC"/>
</dbReference>
<feature type="binding site" evidence="7">
    <location>
        <position position="137"/>
    </location>
    <ligand>
        <name>Zn(2+)</name>
        <dbReference type="ChEBI" id="CHEBI:29105"/>
    </ligand>
</feature>
<dbReference type="InterPro" id="IPR001765">
    <property type="entry name" value="Carbonic_anhydrase"/>
</dbReference>
<dbReference type="KEGG" id="talb:FTW19_03075"/>
<comment type="similarity">
    <text evidence="1">Belongs to the beta-class carbonic anhydrase family.</text>
</comment>
<dbReference type="GO" id="GO:0008270">
    <property type="term" value="F:zinc ion binding"/>
    <property type="evidence" value="ECO:0007669"/>
    <property type="project" value="InterPro"/>
</dbReference>
<feature type="signal peptide" evidence="8">
    <location>
        <begin position="1"/>
        <end position="26"/>
    </location>
</feature>
<name>A0A5B9E4B4_9BACT</name>
<evidence type="ECO:0000313" key="9">
    <source>
        <dbReference type="EMBL" id="QEE27082.1"/>
    </source>
</evidence>
<gene>
    <name evidence="9" type="ORF">FTW19_03075</name>
</gene>
<dbReference type="PANTHER" id="PTHR11002:SF76">
    <property type="entry name" value="CARBONIC ANHYDRASE"/>
    <property type="match status" value="1"/>
</dbReference>
<dbReference type="EMBL" id="CP042806">
    <property type="protein sequence ID" value="QEE27082.1"/>
    <property type="molecule type" value="Genomic_DNA"/>
</dbReference>
<dbReference type="Proteomes" id="UP000321820">
    <property type="component" value="Chromosome"/>
</dbReference>
<reference evidence="9 10" key="1">
    <citation type="submission" date="2019-08" db="EMBL/GenBank/DDBJ databases">
        <title>Complete genome sequence of Terriglobus albidus strain ORNL.</title>
        <authorList>
            <person name="Podar M."/>
        </authorList>
    </citation>
    <scope>NUCLEOTIDE SEQUENCE [LARGE SCALE GENOMIC DNA]</scope>
    <source>
        <strain evidence="9 10">ORNL</strain>
    </source>
</reference>
<feature type="chain" id="PRO_5022707088" description="carbonic anhydrase" evidence="8">
    <location>
        <begin position="27"/>
        <end position="219"/>
    </location>
</feature>
<dbReference type="SMART" id="SM00947">
    <property type="entry name" value="Pro_CA"/>
    <property type="match status" value="1"/>
</dbReference>
<dbReference type="PANTHER" id="PTHR11002">
    <property type="entry name" value="CARBONIC ANHYDRASE"/>
    <property type="match status" value="1"/>
</dbReference>
<evidence type="ECO:0000256" key="6">
    <source>
        <dbReference type="ARBA" id="ARBA00048348"/>
    </source>
</evidence>
<evidence type="ECO:0000256" key="5">
    <source>
        <dbReference type="ARBA" id="ARBA00023239"/>
    </source>
</evidence>
<dbReference type="OrthoDB" id="9769739at2"/>
<evidence type="ECO:0000256" key="4">
    <source>
        <dbReference type="ARBA" id="ARBA00022833"/>
    </source>
</evidence>
<feature type="binding site" evidence="7">
    <location>
        <position position="81"/>
    </location>
    <ligand>
        <name>Zn(2+)</name>
        <dbReference type="ChEBI" id="CHEBI:29105"/>
    </ligand>
</feature>
<keyword evidence="3 7" id="KW-0479">Metal-binding</keyword>
<sequence>MSTPWSRRTFLFTAASASIAPSFSLAAQEALPSSPDAALQRLMEGNRRFVAEQYTSIAQDLKVLKEHTVDKQEPFAAVLSCADSRVPVELVFDQTIGHIFVSRVAGNIINSEIIGSLEYGAAVLGAKVLLVMGHANCGAVKAAIAKKPVPGQIASLYPHLQPAIEAAGGDLVATIKKNAQIQASLLAQTSTVLRPLVNEGKLKIQAAFYDVATGAVTLL</sequence>
<evidence type="ECO:0000256" key="2">
    <source>
        <dbReference type="ARBA" id="ARBA00012925"/>
    </source>
</evidence>
<keyword evidence="4 7" id="KW-0862">Zinc</keyword>
<dbReference type="SUPFAM" id="SSF53056">
    <property type="entry name" value="beta-carbonic anhydrase, cab"/>
    <property type="match status" value="1"/>
</dbReference>
<dbReference type="PROSITE" id="PS51318">
    <property type="entry name" value="TAT"/>
    <property type="match status" value="1"/>
</dbReference>
<evidence type="ECO:0000256" key="8">
    <source>
        <dbReference type="SAM" id="SignalP"/>
    </source>
</evidence>
<dbReference type="CDD" id="cd03378">
    <property type="entry name" value="beta_CA_cladeC"/>
    <property type="match status" value="1"/>
</dbReference>
<dbReference type="AlphaFoldDB" id="A0A5B9E4B4"/>
<evidence type="ECO:0000313" key="10">
    <source>
        <dbReference type="Proteomes" id="UP000321820"/>
    </source>
</evidence>
<keyword evidence="5" id="KW-0456">Lyase</keyword>
<dbReference type="InterPro" id="IPR036874">
    <property type="entry name" value="Carbonic_anhydrase_sf"/>
</dbReference>
<comment type="cofactor">
    <cofactor evidence="7">
        <name>Zn(2+)</name>
        <dbReference type="ChEBI" id="CHEBI:29105"/>
    </cofactor>
    <text evidence="7">Binds 1 zinc ion per subunit.</text>
</comment>
<dbReference type="Pfam" id="PF00484">
    <property type="entry name" value="Pro_CA"/>
    <property type="match status" value="1"/>
</dbReference>
<feature type="binding site" evidence="7">
    <location>
        <position position="134"/>
    </location>
    <ligand>
        <name>Zn(2+)</name>
        <dbReference type="ChEBI" id="CHEBI:29105"/>
    </ligand>
</feature>
<comment type="catalytic activity">
    <reaction evidence="6">
        <text>hydrogencarbonate + H(+) = CO2 + H2O</text>
        <dbReference type="Rhea" id="RHEA:10748"/>
        <dbReference type="ChEBI" id="CHEBI:15377"/>
        <dbReference type="ChEBI" id="CHEBI:15378"/>
        <dbReference type="ChEBI" id="CHEBI:16526"/>
        <dbReference type="ChEBI" id="CHEBI:17544"/>
        <dbReference type="EC" id="4.2.1.1"/>
    </reaction>
</comment>
<evidence type="ECO:0000256" key="7">
    <source>
        <dbReference type="PIRSR" id="PIRSR601765-1"/>
    </source>
</evidence>
<accession>A0A5B9E4B4</accession>
<dbReference type="InterPro" id="IPR006311">
    <property type="entry name" value="TAT_signal"/>
</dbReference>